<dbReference type="InterPro" id="IPR029058">
    <property type="entry name" value="AB_hydrolase_fold"/>
</dbReference>
<dbReference type="PANTHER" id="PTHR42776:SF27">
    <property type="entry name" value="DIPEPTIDYL PEPTIDASE FAMILY MEMBER 6"/>
    <property type="match status" value="1"/>
</dbReference>
<name>A0A9X1SYD1_9ACTN</name>
<evidence type="ECO:0000259" key="2">
    <source>
        <dbReference type="Pfam" id="PF00326"/>
    </source>
</evidence>
<accession>A0A9X1SYD1</accession>
<evidence type="ECO:0000313" key="4">
    <source>
        <dbReference type="Proteomes" id="UP001138997"/>
    </source>
</evidence>
<dbReference type="Gene3D" id="3.40.50.1820">
    <property type="entry name" value="alpha/beta hydrolase"/>
    <property type="match status" value="1"/>
</dbReference>
<gene>
    <name evidence="3" type="ORF">LR394_38380</name>
</gene>
<dbReference type="Proteomes" id="UP001138997">
    <property type="component" value="Unassembled WGS sequence"/>
</dbReference>
<dbReference type="EMBL" id="JAJOMB010000034">
    <property type="protein sequence ID" value="MCD5316779.1"/>
    <property type="molecule type" value="Genomic_DNA"/>
</dbReference>
<evidence type="ECO:0000256" key="1">
    <source>
        <dbReference type="ARBA" id="ARBA00022801"/>
    </source>
</evidence>
<reference evidence="3" key="1">
    <citation type="submission" date="2021-11" db="EMBL/GenBank/DDBJ databases">
        <title>Streptomyces corallinus and Kineosporia corallina sp. nov., two new coral-derived marine actinobacteria.</title>
        <authorList>
            <person name="Buangrab K."/>
            <person name="Sutthacheep M."/>
            <person name="Yeemin T."/>
            <person name="Harunari E."/>
            <person name="Igarashi Y."/>
            <person name="Sripreechasak P."/>
            <person name="Kanchanasin P."/>
            <person name="Tanasupawat S."/>
            <person name="Phongsopitanun W."/>
        </authorList>
    </citation>
    <scope>NUCLEOTIDE SEQUENCE</scope>
    <source>
        <strain evidence="3">JCM 31032</strain>
    </source>
</reference>
<feature type="domain" description="Peptidase S9 prolyl oligopeptidase catalytic" evidence="2">
    <location>
        <begin position="93"/>
        <end position="298"/>
    </location>
</feature>
<dbReference type="GO" id="GO:0004252">
    <property type="term" value="F:serine-type endopeptidase activity"/>
    <property type="evidence" value="ECO:0007669"/>
    <property type="project" value="TreeGrafter"/>
</dbReference>
<keyword evidence="1" id="KW-0378">Hydrolase</keyword>
<dbReference type="PANTHER" id="PTHR42776">
    <property type="entry name" value="SERINE PEPTIDASE S9 FAMILY MEMBER"/>
    <property type="match status" value="1"/>
</dbReference>
<dbReference type="SUPFAM" id="SSF53474">
    <property type="entry name" value="alpha/beta-Hydrolases"/>
    <property type="match status" value="1"/>
</dbReference>
<dbReference type="AlphaFoldDB" id="A0A9X1SYD1"/>
<protein>
    <submittedName>
        <fullName evidence="3">Prolyl oligopeptidase family serine peptidase</fullName>
    </submittedName>
</protein>
<comment type="caution">
    <text evidence="3">The sequence shown here is derived from an EMBL/GenBank/DDBJ whole genome shotgun (WGS) entry which is preliminary data.</text>
</comment>
<dbReference type="InterPro" id="IPR001375">
    <property type="entry name" value="Peptidase_S9_cat"/>
</dbReference>
<evidence type="ECO:0000313" key="3">
    <source>
        <dbReference type="EMBL" id="MCD5316779.1"/>
    </source>
</evidence>
<sequence length="299" mass="32485">MDATTRPDGGIWALWSSAAQPPAVRDLEGNVVLTPPGEPAPPSVAVEDIWVEGPGGRIHSLLRRPLSSEGPVPLIIDIHGGPTAHDADLFRAYPSAWVDHGYAVLQVNYRGSTGYGSQWRDALEQRVGHIELEDVVAVRDHLVEAQIVAADKVVLAGASWGGYLTLLGLGLYPDRWAVGVAGVPVADYLAAYEDEMEALKAFDRSLFGGSPDEVPQKYRDSSPITYAEAVQAPVLILAGENDPRCPIRQIENYVAVLAERGAEHEVYRYDAGHGSLVDDERVRQVRAEIDFATRHLNGR</sequence>
<organism evidence="3 4">
    <name type="scientific">Kineosporia babensis</name>
    <dbReference type="NCBI Taxonomy" id="499548"/>
    <lineage>
        <taxon>Bacteria</taxon>
        <taxon>Bacillati</taxon>
        <taxon>Actinomycetota</taxon>
        <taxon>Actinomycetes</taxon>
        <taxon>Kineosporiales</taxon>
        <taxon>Kineosporiaceae</taxon>
        <taxon>Kineosporia</taxon>
    </lineage>
</organism>
<dbReference type="Pfam" id="PF00326">
    <property type="entry name" value="Peptidase_S9"/>
    <property type="match status" value="1"/>
</dbReference>
<proteinExistence type="predicted"/>
<keyword evidence="4" id="KW-1185">Reference proteome</keyword>
<dbReference type="GO" id="GO:0006508">
    <property type="term" value="P:proteolysis"/>
    <property type="evidence" value="ECO:0007669"/>
    <property type="project" value="InterPro"/>
</dbReference>